<feature type="transmembrane region" description="Helical" evidence="6">
    <location>
        <begin position="374"/>
        <end position="401"/>
    </location>
</feature>
<dbReference type="Pfam" id="PF02687">
    <property type="entry name" value="FtsX"/>
    <property type="match status" value="2"/>
</dbReference>
<protein>
    <submittedName>
        <fullName evidence="9">Putative ABC transport system permease protein</fullName>
    </submittedName>
</protein>
<dbReference type="RefSeq" id="WP_090650667.1">
    <property type="nucleotide sequence ID" value="NZ_CBCRYE010000002.1"/>
</dbReference>
<keyword evidence="2" id="KW-1003">Cell membrane</keyword>
<keyword evidence="5 6" id="KW-0472">Membrane</keyword>
<organism evidence="9 10">
    <name type="scientific">Asticcacaulis taihuensis</name>
    <dbReference type="NCBI Taxonomy" id="260084"/>
    <lineage>
        <taxon>Bacteria</taxon>
        <taxon>Pseudomonadati</taxon>
        <taxon>Pseudomonadota</taxon>
        <taxon>Alphaproteobacteria</taxon>
        <taxon>Caulobacterales</taxon>
        <taxon>Caulobacteraceae</taxon>
        <taxon>Asticcacaulis</taxon>
    </lineage>
</organism>
<evidence type="ECO:0000256" key="2">
    <source>
        <dbReference type="ARBA" id="ARBA00022475"/>
    </source>
</evidence>
<evidence type="ECO:0000256" key="6">
    <source>
        <dbReference type="SAM" id="Phobius"/>
    </source>
</evidence>
<feature type="transmembrane region" description="Helical" evidence="6">
    <location>
        <begin position="727"/>
        <end position="750"/>
    </location>
</feature>
<dbReference type="PANTHER" id="PTHR30572">
    <property type="entry name" value="MEMBRANE COMPONENT OF TRANSPORTER-RELATED"/>
    <property type="match status" value="1"/>
</dbReference>
<evidence type="ECO:0000313" key="10">
    <source>
        <dbReference type="Proteomes" id="UP000199150"/>
    </source>
</evidence>
<gene>
    <name evidence="9" type="ORF">SAMN02927928_3671</name>
</gene>
<evidence type="ECO:0000256" key="5">
    <source>
        <dbReference type="ARBA" id="ARBA00023136"/>
    </source>
</evidence>
<evidence type="ECO:0000259" key="8">
    <source>
        <dbReference type="Pfam" id="PF12704"/>
    </source>
</evidence>
<evidence type="ECO:0000256" key="1">
    <source>
        <dbReference type="ARBA" id="ARBA00004651"/>
    </source>
</evidence>
<dbReference type="STRING" id="260084.SAMN02927928_3671"/>
<dbReference type="Proteomes" id="UP000199150">
    <property type="component" value="Unassembled WGS sequence"/>
</dbReference>
<feature type="domain" description="ABC3 transporter permease C-terminal" evidence="7">
    <location>
        <begin position="288"/>
        <end position="402"/>
    </location>
</feature>
<dbReference type="GO" id="GO:0005886">
    <property type="term" value="C:plasma membrane"/>
    <property type="evidence" value="ECO:0007669"/>
    <property type="project" value="UniProtKB-SubCell"/>
</dbReference>
<evidence type="ECO:0000313" key="9">
    <source>
        <dbReference type="EMBL" id="SCW82056.1"/>
    </source>
</evidence>
<keyword evidence="3 6" id="KW-0812">Transmembrane</keyword>
<comment type="subcellular location">
    <subcellularLocation>
        <location evidence="1">Cell membrane</location>
        <topology evidence="1">Multi-pass membrane protein</topology>
    </subcellularLocation>
</comment>
<reference evidence="10" key="1">
    <citation type="submission" date="2016-10" db="EMBL/GenBank/DDBJ databases">
        <authorList>
            <person name="Varghese N."/>
            <person name="Submissions S."/>
        </authorList>
    </citation>
    <scope>NUCLEOTIDE SEQUENCE [LARGE SCALE GENOMIC DNA]</scope>
    <source>
        <strain evidence="10">CGMCC 1.3431</strain>
    </source>
</reference>
<proteinExistence type="predicted"/>
<dbReference type="InterPro" id="IPR003838">
    <property type="entry name" value="ABC3_permease_C"/>
</dbReference>
<dbReference type="GO" id="GO:0022857">
    <property type="term" value="F:transmembrane transporter activity"/>
    <property type="evidence" value="ECO:0007669"/>
    <property type="project" value="TreeGrafter"/>
</dbReference>
<dbReference type="Pfam" id="PF12704">
    <property type="entry name" value="MacB_PCD"/>
    <property type="match status" value="1"/>
</dbReference>
<dbReference type="OrthoDB" id="9770036at2"/>
<feature type="domain" description="ABC3 transporter permease C-terminal" evidence="7">
    <location>
        <begin position="673"/>
        <end position="776"/>
    </location>
</feature>
<dbReference type="InterPro" id="IPR050250">
    <property type="entry name" value="Macrolide_Exporter_MacB"/>
</dbReference>
<evidence type="ECO:0000256" key="3">
    <source>
        <dbReference type="ARBA" id="ARBA00022692"/>
    </source>
</evidence>
<feature type="transmembrane region" description="Helical" evidence="6">
    <location>
        <begin position="668"/>
        <end position="694"/>
    </location>
</feature>
<feature type="transmembrane region" description="Helical" evidence="6">
    <location>
        <begin position="756"/>
        <end position="781"/>
    </location>
</feature>
<dbReference type="InterPro" id="IPR025857">
    <property type="entry name" value="MacB_PCD"/>
</dbReference>
<feature type="transmembrane region" description="Helical" evidence="6">
    <location>
        <begin position="21"/>
        <end position="41"/>
    </location>
</feature>
<dbReference type="PANTHER" id="PTHR30572:SF18">
    <property type="entry name" value="ABC-TYPE MACROLIDE FAMILY EXPORT SYSTEM PERMEASE COMPONENT 2"/>
    <property type="match status" value="1"/>
</dbReference>
<feature type="domain" description="MacB-like periplasmic core" evidence="8">
    <location>
        <begin position="22"/>
        <end position="236"/>
    </location>
</feature>
<dbReference type="AlphaFoldDB" id="A0A1G4TL08"/>
<dbReference type="EMBL" id="FMTS01000009">
    <property type="protein sequence ID" value="SCW82056.1"/>
    <property type="molecule type" value="Genomic_DNA"/>
</dbReference>
<feature type="transmembrane region" description="Helical" evidence="6">
    <location>
        <begin position="283"/>
        <end position="309"/>
    </location>
</feature>
<keyword evidence="4 6" id="KW-1133">Transmembrane helix</keyword>
<feature type="transmembrane region" description="Helical" evidence="6">
    <location>
        <begin position="329"/>
        <end position="352"/>
    </location>
</feature>
<evidence type="ECO:0000259" key="7">
    <source>
        <dbReference type="Pfam" id="PF02687"/>
    </source>
</evidence>
<feature type="transmembrane region" description="Helical" evidence="6">
    <location>
        <begin position="422"/>
        <end position="442"/>
    </location>
</feature>
<sequence length="794" mass="87736">MMRLAQGFGQPGRILSRYWGMSLLKVLSLAIGFAAAFIVALEVRSELGFDRFIPDADNIYLLRTLYAPDGPEQVSSDQSPAGMAKWLAKESPSIDAASRLVTAEWPMRTPRITTQQPFYWADSNFFDLVPLKAVSGDLSHALQKPDSMVLTQKMARAFFGREDVVGQTVMLSDWLPVTVTAVLADFPDNTSFGRQIFISSEAGYSMLSILDAHPEWNWTSCLTFVRLKPGASAPAASLSALATRHGVSSREHPMTFEIVALPRVHFLPRADAPIAPRGHPDTIIAMIAVAILIVVLAVVNFSELMAIQIDERRHEMAIRKTLGAKTHEICLQVLVEAAILVSLALVLAAAAVERFLPVLDPIMRIGQSPWSEAWFLWGSLSVGFIIAMLGAFYPALALASVHPRLSRNRPPSSSGPSLSRSLWTVARFSLLILLLMTSYTVYQQWRFATSDALNHDANRILLLNTASDVPADVTLRKPLLALKGVQKATYSRSLPEQSNIWPDWIRRADGQIIQAQRQSVDPHFFEFYDVRSLAGQTFSNTYAELTPARDVVINRAALQALGFKAPQDAVGRDINLARDTGDIVSHVIGVVDNIRLADIREPAAPMIFDNQSAFFNRLSVKLAPGSETETIGQIDRIWRQAYPRAGPLEKQFYSEYVRAEYADMYQQWYVFGLLSVIGVTVCIFGLIGLSIHIYRTDRKEIAIRNALGASKADLIALRLKPYLRPLLIANLIAGPLAWGIAVTWLHTFALHVNPSWLAFLLASASTFLIAFGTLAIHTALAQPARSSSPLRNLE</sequence>
<evidence type="ECO:0000256" key="4">
    <source>
        <dbReference type="ARBA" id="ARBA00022989"/>
    </source>
</evidence>
<name>A0A1G4TL08_9CAUL</name>
<keyword evidence="10" id="KW-1185">Reference proteome</keyword>
<accession>A0A1G4TL08</accession>